<gene>
    <name evidence="9" type="primary">LOC108816454</name>
</gene>
<dbReference type="Gene3D" id="2.170.150.80">
    <property type="entry name" value="NAC domain"/>
    <property type="match status" value="1"/>
</dbReference>
<name>A0A6J0KAC3_RAPSA</name>
<accession>A0A6J0KAC3</accession>
<dbReference type="PANTHER" id="PTHR31989">
    <property type="entry name" value="NAC DOMAIN-CONTAINING PROTEIN 82-RELATED"/>
    <property type="match status" value="1"/>
</dbReference>
<evidence type="ECO:0000313" key="8">
    <source>
        <dbReference type="Proteomes" id="UP000504610"/>
    </source>
</evidence>
<evidence type="ECO:0000256" key="4">
    <source>
        <dbReference type="ARBA" id="ARBA00023163"/>
    </source>
</evidence>
<evidence type="ECO:0000256" key="6">
    <source>
        <dbReference type="SAM" id="MobiDB-lite"/>
    </source>
</evidence>
<keyword evidence="5" id="KW-0539">Nucleus</keyword>
<dbReference type="InterPro" id="IPR003441">
    <property type="entry name" value="NAC-dom"/>
</dbReference>
<dbReference type="KEGG" id="rsz:108816454"/>
<dbReference type="Proteomes" id="UP000504610">
    <property type="component" value="Chromosome 7"/>
</dbReference>
<comment type="subcellular location">
    <subcellularLocation>
        <location evidence="1">Nucleus</location>
    </subcellularLocation>
</comment>
<proteinExistence type="predicted"/>
<dbReference type="PROSITE" id="PS51005">
    <property type="entry name" value="NAC"/>
    <property type="match status" value="1"/>
</dbReference>
<dbReference type="RefSeq" id="XP_018444528.2">
    <property type="nucleotide sequence ID" value="XM_018589026.2"/>
</dbReference>
<dbReference type="OrthoDB" id="1045887at2759"/>
<dbReference type="GO" id="GO:0005634">
    <property type="term" value="C:nucleus"/>
    <property type="evidence" value="ECO:0007669"/>
    <property type="project" value="UniProtKB-SubCell"/>
</dbReference>
<reference evidence="8" key="1">
    <citation type="journal article" date="2019" name="Database">
        <title>The radish genome database (RadishGD): an integrated information resource for radish genomics.</title>
        <authorList>
            <person name="Yu H.J."/>
            <person name="Baek S."/>
            <person name="Lee Y.J."/>
            <person name="Cho A."/>
            <person name="Mun J.H."/>
        </authorList>
    </citation>
    <scope>NUCLEOTIDE SEQUENCE [LARGE SCALE GENOMIC DNA]</scope>
    <source>
        <strain evidence="8">cv. WK10039</strain>
    </source>
</reference>
<evidence type="ECO:0000259" key="7">
    <source>
        <dbReference type="PROSITE" id="PS51005"/>
    </source>
</evidence>
<evidence type="ECO:0000313" key="9">
    <source>
        <dbReference type="RefSeq" id="XP_018444528.2"/>
    </source>
</evidence>
<keyword evidence="4" id="KW-0804">Transcription</keyword>
<reference evidence="9" key="2">
    <citation type="submission" date="2025-08" db="UniProtKB">
        <authorList>
            <consortium name="RefSeq"/>
        </authorList>
    </citation>
    <scope>IDENTIFICATION</scope>
    <source>
        <tissue evidence="9">Leaf</tissue>
    </source>
</reference>
<dbReference type="GO" id="GO:0006355">
    <property type="term" value="P:regulation of DNA-templated transcription"/>
    <property type="evidence" value="ECO:0007669"/>
    <property type="project" value="InterPro"/>
</dbReference>
<sequence length="200" mass="23363">MEPKHKALPVGFRFRPTDCEISKYFLTRKALEQPMGSPIVPEECHDIFSRHPRDLPGYPRETHWYFYCRKLDSQVTPNSHSIWKQIGEETGVLDPKNYDTLVGIKRIFTFIDHEEEPNDILLSDEDEPPQYNWFMDEFSLPLTISETDWVLCHVFRKNIEPESESEEEGENEEKETVETESLDLLIEKDGNVLPPSPSPP</sequence>
<organism evidence="8 9">
    <name type="scientific">Raphanus sativus</name>
    <name type="common">Radish</name>
    <name type="synonym">Raphanus raphanistrum var. sativus</name>
    <dbReference type="NCBI Taxonomy" id="3726"/>
    <lineage>
        <taxon>Eukaryota</taxon>
        <taxon>Viridiplantae</taxon>
        <taxon>Streptophyta</taxon>
        <taxon>Embryophyta</taxon>
        <taxon>Tracheophyta</taxon>
        <taxon>Spermatophyta</taxon>
        <taxon>Magnoliopsida</taxon>
        <taxon>eudicotyledons</taxon>
        <taxon>Gunneridae</taxon>
        <taxon>Pentapetalae</taxon>
        <taxon>rosids</taxon>
        <taxon>malvids</taxon>
        <taxon>Brassicales</taxon>
        <taxon>Brassicaceae</taxon>
        <taxon>Brassiceae</taxon>
        <taxon>Raphanus</taxon>
    </lineage>
</organism>
<dbReference type="Pfam" id="PF02365">
    <property type="entry name" value="NAM"/>
    <property type="match status" value="1"/>
</dbReference>
<evidence type="ECO:0000256" key="1">
    <source>
        <dbReference type="ARBA" id="ARBA00004123"/>
    </source>
</evidence>
<evidence type="ECO:0000256" key="3">
    <source>
        <dbReference type="ARBA" id="ARBA00023125"/>
    </source>
</evidence>
<dbReference type="GeneID" id="108816454"/>
<evidence type="ECO:0000256" key="2">
    <source>
        <dbReference type="ARBA" id="ARBA00023015"/>
    </source>
</evidence>
<keyword evidence="3" id="KW-0238">DNA-binding</keyword>
<dbReference type="AlphaFoldDB" id="A0A6J0KAC3"/>
<keyword evidence="8" id="KW-1185">Reference proteome</keyword>
<feature type="compositionally biased region" description="Acidic residues" evidence="6">
    <location>
        <begin position="161"/>
        <end position="181"/>
    </location>
</feature>
<feature type="region of interest" description="Disordered" evidence="6">
    <location>
        <begin position="160"/>
        <end position="200"/>
    </location>
</feature>
<dbReference type="GO" id="GO:0003677">
    <property type="term" value="F:DNA binding"/>
    <property type="evidence" value="ECO:0007669"/>
    <property type="project" value="UniProtKB-KW"/>
</dbReference>
<dbReference type="SUPFAM" id="SSF101941">
    <property type="entry name" value="NAC domain"/>
    <property type="match status" value="1"/>
</dbReference>
<keyword evidence="2" id="KW-0805">Transcription regulation</keyword>
<evidence type="ECO:0000256" key="5">
    <source>
        <dbReference type="ARBA" id="ARBA00023242"/>
    </source>
</evidence>
<feature type="domain" description="NAC" evidence="7">
    <location>
        <begin position="8"/>
        <end position="157"/>
    </location>
</feature>
<protein>
    <submittedName>
        <fullName evidence="9">NAC domain-containing protein 104-like</fullName>
    </submittedName>
</protein>
<dbReference type="InterPro" id="IPR036093">
    <property type="entry name" value="NAC_dom_sf"/>
</dbReference>